<evidence type="ECO:0000313" key="2">
    <source>
        <dbReference type="EMBL" id="TBU65833.1"/>
    </source>
</evidence>
<sequence>MLAWSISAAVATLRLVNSQTTDTVCKTGNEGLSNSLGQSPCLMVAYMMGACQPDGNWDIQALPDITFMYRGITAEEANVCTCSSIAYMLSRRGYMEFGEVWIQNCSPQDVNNGSWTRLTSIKPIG</sequence>
<keyword evidence="1" id="KW-0732">Signal</keyword>
<protein>
    <submittedName>
        <fullName evidence="2">Uncharacterized protein</fullName>
    </submittedName>
</protein>
<feature type="signal peptide" evidence="1">
    <location>
        <begin position="1"/>
        <end position="18"/>
    </location>
</feature>
<dbReference type="EMBL" id="ML145084">
    <property type="protein sequence ID" value="TBU65833.1"/>
    <property type="molecule type" value="Genomic_DNA"/>
</dbReference>
<accession>A0A4Q9QDF6</accession>
<feature type="chain" id="PRO_5020784915" evidence="1">
    <location>
        <begin position="19"/>
        <end position="125"/>
    </location>
</feature>
<name>A0A4Q9QDF6_9APHY</name>
<gene>
    <name evidence="2" type="ORF">BD310DRAFT_943356</name>
</gene>
<organism evidence="2 3">
    <name type="scientific">Dichomitus squalens</name>
    <dbReference type="NCBI Taxonomy" id="114155"/>
    <lineage>
        <taxon>Eukaryota</taxon>
        <taxon>Fungi</taxon>
        <taxon>Dikarya</taxon>
        <taxon>Basidiomycota</taxon>
        <taxon>Agaricomycotina</taxon>
        <taxon>Agaricomycetes</taxon>
        <taxon>Polyporales</taxon>
        <taxon>Polyporaceae</taxon>
        <taxon>Dichomitus</taxon>
    </lineage>
</organism>
<evidence type="ECO:0000256" key="1">
    <source>
        <dbReference type="SAM" id="SignalP"/>
    </source>
</evidence>
<dbReference type="Proteomes" id="UP000292082">
    <property type="component" value="Unassembled WGS sequence"/>
</dbReference>
<reference evidence="2 3" key="1">
    <citation type="submission" date="2019-01" db="EMBL/GenBank/DDBJ databases">
        <title>Draft genome sequences of three monokaryotic isolates of the white-rot basidiomycete fungus Dichomitus squalens.</title>
        <authorList>
            <consortium name="DOE Joint Genome Institute"/>
            <person name="Lopez S.C."/>
            <person name="Andreopoulos B."/>
            <person name="Pangilinan J."/>
            <person name="Lipzen A."/>
            <person name="Riley R."/>
            <person name="Ahrendt S."/>
            <person name="Ng V."/>
            <person name="Barry K."/>
            <person name="Daum C."/>
            <person name="Grigoriev I.V."/>
            <person name="Hilden K.S."/>
            <person name="Makela M.R."/>
            <person name="de Vries R.P."/>
        </authorList>
    </citation>
    <scope>NUCLEOTIDE SEQUENCE [LARGE SCALE GENOMIC DNA]</scope>
    <source>
        <strain evidence="2 3">CBS 464.89</strain>
    </source>
</reference>
<dbReference type="AlphaFoldDB" id="A0A4Q9QDF6"/>
<proteinExistence type="predicted"/>
<evidence type="ECO:0000313" key="3">
    <source>
        <dbReference type="Proteomes" id="UP000292082"/>
    </source>
</evidence>
<keyword evidence="3" id="KW-1185">Reference proteome</keyword>